<keyword evidence="5" id="KW-0808">Transferase</keyword>
<reference evidence="12" key="1">
    <citation type="journal article" date="2014" name="Int. J. Syst. Evol. Microbiol.">
        <title>Complete genome sequence of Corynebacterium casei LMG S-19264T (=DSM 44701T), isolated from a smear-ripened cheese.</title>
        <authorList>
            <consortium name="US DOE Joint Genome Institute (JGI-PGF)"/>
            <person name="Walter F."/>
            <person name="Albersmeier A."/>
            <person name="Kalinowski J."/>
            <person name="Ruckert C."/>
        </authorList>
    </citation>
    <scope>NUCLEOTIDE SEQUENCE</scope>
    <source>
        <strain evidence="12">CGMCC 1.15178</strain>
    </source>
</reference>
<dbReference type="CDD" id="cd00082">
    <property type="entry name" value="HisKA"/>
    <property type="match status" value="1"/>
</dbReference>
<comment type="subcellular location">
    <subcellularLocation>
        <location evidence="2">Membrane</location>
    </subcellularLocation>
</comment>
<dbReference type="InterPro" id="IPR003594">
    <property type="entry name" value="HATPase_dom"/>
</dbReference>
<reference evidence="12" key="2">
    <citation type="submission" date="2020-09" db="EMBL/GenBank/DDBJ databases">
        <authorList>
            <person name="Sun Q."/>
            <person name="Zhou Y."/>
        </authorList>
    </citation>
    <scope>NUCLEOTIDE SEQUENCE</scope>
    <source>
        <strain evidence="12">CGMCC 1.15178</strain>
    </source>
</reference>
<evidence type="ECO:0000256" key="10">
    <source>
        <dbReference type="SAM" id="Coils"/>
    </source>
</evidence>
<dbReference type="GO" id="GO:0016036">
    <property type="term" value="P:cellular response to phosphate starvation"/>
    <property type="evidence" value="ECO:0007669"/>
    <property type="project" value="TreeGrafter"/>
</dbReference>
<evidence type="ECO:0000256" key="4">
    <source>
        <dbReference type="ARBA" id="ARBA00022553"/>
    </source>
</evidence>
<name>A0A916ZAN9_9BACL</name>
<evidence type="ECO:0000313" key="12">
    <source>
        <dbReference type="EMBL" id="GGD84497.1"/>
    </source>
</evidence>
<dbReference type="InterPro" id="IPR008358">
    <property type="entry name" value="Sig_transdc_His_kin/Pase_MprB"/>
</dbReference>
<keyword evidence="8" id="KW-0067">ATP-binding</keyword>
<evidence type="ECO:0000256" key="2">
    <source>
        <dbReference type="ARBA" id="ARBA00004370"/>
    </source>
</evidence>
<dbReference type="PROSITE" id="PS50109">
    <property type="entry name" value="HIS_KIN"/>
    <property type="match status" value="1"/>
</dbReference>
<keyword evidence="13" id="KW-1185">Reference proteome</keyword>
<dbReference type="Gene3D" id="1.10.287.130">
    <property type="match status" value="1"/>
</dbReference>
<dbReference type="PANTHER" id="PTHR45453:SF1">
    <property type="entry name" value="PHOSPHATE REGULON SENSOR PROTEIN PHOR"/>
    <property type="match status" value="1"/>
</dbReference>
<dbReference type="SMART" id="SM00388">
    <property type="entry name" value="HisKA"/>
    <property type="match status" value="1"/>
</dbReference>
<dbReference type="Proteomes" id="UP000612456">
    <property type="component" value="Unassembled WGS sequence"/>
</dbReference>
<dbReference type="InterPro" id="IPR003661">
    <property type="entry name" value="HisK_dim/P_dom"/>
</dbReference>
<dbReference type="InterPro" id="IPR050351">
    <property type="entry name" value="BphY/WalK/GraS-like"/>
</dbReference>
<dbReference type="EMBL" id="BMHP01000003">
    <property type="protein sequence ID" value="GGD84497.1"/>
    <property type="molecule type" value="Genomic_DNA"/>
</dbReference>
<keyword evidence="6" id="KW-0547">Nucleotide-binding</keyword>
<dbReference type="Pfam" id="PF00512">
    <property type="entry name" value="HisKA"/>
    <property type="match status" value="1"/>
</dbReference>
<evidence type="ECO:0000256" key="8">
    <source>
        <dbReference type="ARBA" id="ARBA00022840"/>
    </source>
</evidence>
<dbReference type="Gene3D" id="3.30.565.10">
    <property type="entry name" value="Histidine kinase-like ATPase, C-terminal domain"/>
    <property type="match status" value="1"/>
</dbReference>
<feature type="coiled-coil region" evidence="10">
    <location>
        <begin position="26"/>
        <end position="60"/>
    </location>
</feature>
<evidence type="ECO:0000256" key="5">
    <source>
        <dbReference type="ARBA" id="ARBA00022679"/>
    </source>
</evidence>
<keyword evidence="10" id="KW-0175">Coiled coil</keyword>
<dbReference type="Pfam" id="PF02518">
    <property type="entry name" value="HATPase_c"/>
    <property type="match status" value="1"/>
</dbReference>
<keyword evidence="9" id="KW-0902">Two-component regulatory system</keyword>
<comment type="catalytic activity">
    <reaction evidence="1">
        <text>ATP + protein L-histidine = ADP + protein N-phospho-L-histidine.</text>
        <dbReference type="EC" id="2.7.13.3"/>
    </reaction>
</comment>
<dbReference type="PANTHER" id="PTHR45453">
    <property type="entry name" value="PHOSPHATE REGULON SENSOR PROTEIN PHOR"/>
    <property type="match status" value="1"/>
</dbReference>
<proteinExistence type="predicted"/>
<dbReference type="InterPro" id="IPR036097">
    <property type="entry name" value="HisK_dim/P_sf"/>
</dbReference>
<evidence type="ECO:0000256" key="7">
    <source>
        <dbReference type="ARBA" id="ARBA00022777"/>
    </source>
</evidence>
<dbReference type="SUPFAM" id="SSF47384">
    <property type="entry name" value="Homodimeric domain of signal transducing histidine kinase"/>
    <property type="match status" value="1"/>
</dbReference>
<feature type="domain" description="Histidine kinase" evidence="11">
    <location>
        <begin position="60"/>
        <end position="256"/>
    </location>
</feature>
<keyword evidence="7 12" id="KW-0418">Kinase</keyword>
<keyword evidence="4" id="KW-0597">Phosphoprotein</keyword>
<dbReference type="GO" id="GO:0005886">
    <property type="term" value="C:plasma membrane"/>
    <property type="evidence" value="ECO:0007669"/>
    <property type="project" value="TreeGrafter"/>
</dbReference>
<organism evidence="12 13">
    <name type="scientific">Paenibacillus nasutitermitis</name>
    <dbReference type="NCBI Taxonomy" id="1652958"/>
    <lineage>
        <taxon>Bacteria</taxon>
        <taxon>Bacillati</taxon>
        <taxon>Bacillota</taxon>
        <taxon>Bacilli</taxon>
        <taxon>Bacillales</taxon>
        <taxon>Paenibacillaceae</taxon>
        <taxon>Paenibacillus</taxon>
    </lineage>
</organism>
<dbReference type="SUPFAM" id="SSF55874">
    <property type="entry name" value="ATPase domain of HSP90 chaperone/DNA topoisomerase II/histidine kinase"/>
    <property type="match status" value="1"/>
</dbReference>
<dbReference type="InterPro" id="IPR005467">
    <property type="entry name" value="His_kinase_dom"/>
</dbReference>
<gene>
    <name evidence="12" type="ORF">GCM10010911_48510</name>
</gene>
<comment type="caution">
    <text evidence="12">The sequence shown here is derived from an EMBL/GenBank/DDBJ whole genome shotgun (WGS) entry which is preliminary data.</text>
</comment>
<evidence type="ECO:0000256" key="1">
    <source>
        <dbReference type="ARBA" id="ARBA00000085"/>
    </source>
</evidence>
<dbReference type="EC" id="2.7.13.3" evidence="3"/>
<dbReference type="GO" id="GO:0004721">
    <property type="term" value="F:phosphoprotein phosphatase activity"/>
    <property type="evidence" value="ECO:0007669"/>
    <property type="project" value="TreeGrafter"/>
</dbReference>
<dbReference type="InterPro" id="IPR036890">
    <property type="entry name" value="HATPase_C_sf"/>
</dbReference>
<protein>
    <recommendedName>
        <fullName evidence="3">histidine kinase</fullName>
        <ecNumber evidence="3">2.7.13.3</ecNumber>
    </recommendedName>
</protein>
<evidence type="ECO:0000256" key="6">
    <source>
        <dbReference type="ARBA" id="ARBA00022741"/>
    </source>
</evidence>
<dbReference type="SMART" id="SM00387">
    <property type="entry name" value="HATPase_c"/>
    <property type="match status" value="1"/>
</dbReference>
<dbReference type="GO" id="GO:0000155">
    <property type="term" value="F:phosphorelay sensor kinase activity"/>
    <property type="evidence" value="ECO:0007669"/>
    <property type="project" value="InterPro"/>
</dbReference>
<evidence type="ECO:0000259" key="11">
    <source>
        <dbReference type="PROSITE" id="PS50109"/>
    </source>
</evidence>
<evidence type="ECO:0000256" key="3">
    <source>
        <dbReference type="ARBA" id="ARBA00012438"/>
    </source>
</evidence>
<sequence>MASQLRQYNNGGTAKKIDLTYFDRQIESLAAEVNRQSDLVVEAQAQQRRTENELRQAVANISHDIRTPLTSIFGYIQLLESDELTLEEKQTYVLVVKNRTKRLQGLLNDFFELSVIESPDYPMKTERLRLNNLLPDIVMGLFDRFEEQRITPLLQLPESEVVIYADESAVRRVAENLLLNTIKHTSGEVRISLSKRPDTVMLTIANEAKDLAGNDLNRLFDRFYTADQTRSGEGTGLGLSIARSLMMKMNGSLSAELQGQELVMICKWKLNK</sequence>
<evidence type="ECO:0000313" key="13">
    <source>
        <dbReference type="Proteomes" id="UP000612456"/>
    </source>
</evidence>
<accession>A0A916ZAN9</accession>
<evidence type="ECO:0000256" key="9">
    <source>
        <dbReference type="ARBA" id="ARBA00023012"/>
    </source>
</evidence>
<dbReference type="AlphaFoldDB" id="A0A916ZAN9"/>
<dbReference type="GO" id="GO:0005524">
    <property type="term" value="F:ATP binding"/>
    <property type="evidence" value="ECO:0007669"/>
    <property type="project" value="UniProtKB-KW"/>
</dbReference>
<dbReference type="CDD" id="cd00075">
    <property type="entry name" value="HATPase"/>
    <property type="match status" value="1"/>
</dbReference>
<dbReference type="PRINTS" id="PR01780">
    <property type="entry name" value="LANTIREGPROT"/>
</dbReference>